<dbReference type="RefSeq" id="WP_043492476.1">
    <property type="nucleotide sequence ID" value="NZ_CP139992.1"/>
</dbReference>
<dbReference type="AlphaFoldDB" id="A0A377PIK3"/>
<proteinExistence type="predicted"/>
<evidence type="ECO:0000313" key="1">
    <source>
        <dbReference type="EMBL" id="STQ79801.1"/>
    </source>
</evidence>
<reference evidence="1 2" key="1">
    <citation type="submission" date="2018-06" db="EMBL/GenBank/DDBJ databases">
        <authorList>
            <consortium name="Pathogen Informatics"/>
            <person name="Doyle S."/>
        </authorList>
    </citation>
    <scope>NUCLEOTIDE SEQUENCE [LARGE SCALE GENOMIC DNA]</scope>
    <source>
        <strain evidence="1 2">NCTC8105</strain>
    </source>
</reference>
<dbReference type="Proteomes" id="UP000254821">
    <property type="component" value="Unassembled WGS sequence"/>
</dbReference>
<evidence type="ECO:0000313" key="2">
    <source>
        <dbReference type="Proteomes" id="UP000254821"/>
    </source>
</evidence>
<sequence>MMKSIVAGVISVALLTGCGPKDLSPEQIKQVEALKVEMSKTDVEISSAIDLDEQYSGGLIKSLVRARLEVLKTNKALLEQRVNAIESGAKIKIDVSGFKPDMELASSLEKEINTLKGQILEAKSDAEKYAGGLVLSMKLAAIATQEQTLAVLEQRYLFAKYGLPEVGISPVVNRTPPTDEIKPTHQEEKKSILPALSGPFGLQEGLTKKNIEDMIGRSIEPVEGNINLYITSSLPKENSDFTSYGLLISPTAGLCQIRAIGKNIDTDSYGLKLQSTFDDLKKSLDSLYGNGEETDILLSGSIWKNPNDWMMGLIKQERFLSAKWNSDHDAMKKNSLSTIWLEARAQTESSGYILLQYVFNNDNTCQSEIDGERKNSL</sequence>
<accession>A0A377PIK3</accession>
<dbReference type="PROSITE" id="PS51257">
    <property type="entry name" value="PROKAR_LIPOPROTEIN"/>
    <property type="match status" value="1"/>
</dbReference>
<dbReference type="EMBL" id="UGHP01000001">
    <property type="protein sequence ID" value="STQ79801.1"/>
    <property type="molecule type" value="Genomic_DNA"/>
</dbReference>
<gene>
    <name evidence="1" type="ORF">NCTC8105_01898</name>
</gene>
<evidence type="ECO:0008006" key="3">
    <source>
        <dbReference type="Google" id="ProtNLM"/>
    </source>
</evidence>
<organism evidence="1 2">
    <name type="scientific">Hafnia alvei</name>
    <dbReference type="NCBI Taxonomy" id="569"/>
    <lineage>
        <taxon>Bacteria</taxon>
        <taxon>Pseudomonadati</taxon>
        <taxon>Pseudomonadota</taxon>
        <taxon>Gammaproteobacteria</taxon>
        <taxon>Enterobacterales</taxon>
        <taxon>Hafniaceae</taxon>
        <taxon>Hafnia</taxon>
    </lineage>
</organism>
<name>A0A377PIK3_HAFAL</name>
<protein>
    <recommendedName>
        <fullName evidence="3">Lipoprotein</fullName>
    </recommendedName>
</protein>